<dbReference type="InterPro" id="IPR006224">
    <property type="entry name" value="PsdUridine_synth_RluA-like_CS"/>
</dbReference>
<dbReference type="EMBL" id="LLKB01000005">
    <property type="protein sequence ID" value="KQC84924.1"/>
    <property type="molecule type" value="Genomic_DNA"/>
</dbReference>
<dbReference type="CDD" id="cd02869">
    <property type="entry name" value="PseudoU_synth_RluA_like"/>
    <property type="match status" value="1"/>
</dbReference>
<dbReference type="GO" id="GO:0003723">
    <property type="term" value="F:RNA binding"/>
    <property type="evidence" value="ECO:0007669"/>
    <property type="project" value="UniProtKB-KW"/>
</dbReference>
<dbReference type="Gene3D" id="3.10.290.10">
    <property type="entry name" value="RNA-binding S4 domain"/>
    <property type="match status" value="1"/>
</dbReference>
<dbReference type="RefSeq" id="WP_055944200.1">
    <property type="nucleotide sequence ID" value="NZ_JAQDCV010000002.1"/>
</dbReference>
<dbReference type="AlphaFoldDB" id="A0AAW3JRZ2"/>
<evidence type="ECO:0000259" key="7">
    <source>
        <dbReference type="Pfam" id="PF00849"/>
    </source>
</evidence>
<evidence type="ECO:0000313" key="9">
    <source>
        <dbReference type="Proteomes" id="UP000050833"/>
    </source>
</evidence>
<dbReference type="PROSITE" id="PS50889">
    <property type="entry name" value="S4"/>
    <property type="match status" value="1"/>
</dbReference>
<evidence type="ECO:0000256" key="6">
    <source>
        <dbReference type="PROSITE-ProRule" id="PRU00182"/>
    </source>
</evidence>
<comment type="catalytic activity">
    <reaction evidence="1">
        <text>a uridine in RNA = a pseudouridine in RNA</text>
        <dbReference type="Rhea" id="RHEA:48348"/>
        <dbReference type="Rhea" id="RHEA-COMP:12068"/>
        <dbReference type="Rhea" id="RHEA-COMP:12069"/>
        <dbReference type="ChEBI" id="CHEBI:65314"/>
        <dbReference type="ChEBI" id="CHEBI:65315"/>
    </reaction>
</comment>
<sequence length="344" mass="39626">MREISITSVDEGQRLDKYLAKFMPEAPKSFFYKMMRKKNIVLNGKKAAGMEKLAAGDVVKLFLADDTIDKFRGIAGAEKQYISKADTTSKKQRVKLDIIFEDEDILVVNKPVDMLSQKADKNDISLVEHITWYLESQKDNEDKEFQGFKPGICNRLDRNTSGLIVAGKSIKGLQSMNELFRERKLKKYYLCIVKGKITKFKRIDGYLTKNENHNTVTISDKMSEGAHRIITEYEPLGQGMFQDGYYTLLKVHLVTGKSHQIRAHLKSIGHPIIGDSKYGYKDVYKIFRKEFGLRHQLLHAWRLKLGNDEKVPEKYRDKVFEAALPDEFLNILKGIGIDNRDFCK</sequence>
<protein>
    <recommendedName>
        <fullName evidence="4">RNA pseudouridylate synthase</fullName>
    </recommendedName>
    <alternativeName>
        <fullName evidence="5">RNA-uridine isomerase</fullName>
    </alternativeName>
</protein>
<evidence type="ECO:0000256" key="3">
    <source>
        <dbReference type="ARBA" id="ARBA00023235"/>
    </source>
</evidence>
<organism evidence="8 9">
    <name type="scientific">Butyribacter intestini</name>
    <dbReference type="NCBI Taxonomy" id="1703332"/>
    <lineage>
        <taxon>Bacteria</taxon>
        <taxon>Bacillati</taxon>
        <taxon>Bacillota</taxon>
        <taxon>Clostridia</taxon>
        <taxon>Lachnospirales</taxon>
        <taxon>Lachnospiraceae</taxon>
        <taxon>Butyribacter</taxon>
    </lineage>
</organism>
<dbReference type="PROSITE" id="PS01129">
    <property type="entry name" value="PSI_RLU"/>
    <property type="match status" value="1"/>
</dbReference>
<dbReference type="Proteomes" id="UP000050833">
    <property type="component" value="Unassembled WGS sequence"/>
</dbReference>
<dbReference type="GO" id="GO:0006396">
    <property type="term" value="P:RNA processing"/>
    <property type="evidence" value="ECO:0007669"/>
    <property type="project" value="UniProtKB-ARBA"/>
</dbReference>
<reference evidence="8 9" key="1">
    <citation type="submission" date="2015-10" db="EMBL/GenBank/DDBJ databases">
        <title>Butyribacter intestini gen. nov., sp. nov., a butyric acid-producing bacterium of the family Lachnospiraceae isolated from the human faeces.</title>
        <authorList>
            <person name="Zou Y."/>
            <person name="Xue W."/>
            <person name="Luo G."/>
            <person name="Lv M."/>
        </authorList>
    </citation>
    <scope>NUCLEOTIDE SEQUENCE [LARGE SCALE GENOMIC DNA]</scope>
    <source>
        <strain evidence="8 9">TF01-11</strain>
    </source>
</reference>
<dbReference type="Gene3D" id="3.30.2350.10">
    <property type="entry name" value="Pseudouridine synthase"/>
    <property type="match status" value="1"/>
</dbReference>
<dbReference type="InterPro" id="IPR020103">
    <property type="entry name" value="PsdUridine_synth_cat_dom_sf"/>
</dbReference>
<keyword evidence="9" id="KW-1185">Reference proteome</keyword>
<dbReference type="SUPFAM" id="SSF55120">
    <property type="entry name" value="Pseudouridine synthase"/>
    <property type="match status" value="1"/>
</dbReference>
<dbReference type="PANTHER" id="PTHR21600">
    <property type="entry name" value="MITOCHONDRIAL RNA PSEUDOURIDINE SYNTHASE"/>
    <property type="match status" value="1"/>
</dbReference>
<dbReference type="Pfam" id="PF00849">
    <property type="entry name" value="PseudoU_synth_2"/>
    <property type="match status" value="1"/>
</dbReference>
<accession>A0AAW3JRZ2</accession>
<dbReference type="InterPro" id="IPR006145">
    <property type="entry name" value="PsdUridine_synth_RsuA/RluA"/>
</dbReference>
<dbReference type="InterPro" id="IPR050188">
    <property type="entry name" value="RluA_PseudoU_synthase"/>
</dbReference>
<feature type="domain" description="Pseudouridine synthase RsuA/RluA-like" evidence="7">
    <location>
        <begin position="104"/>
        <end position="266"/>
    </location>
</feature>
<evidence type="ECO:0000256" key="1">
    <source>
        <dbReference type="ARBA" id="ARBA00000073"/>
    </source>
</evidence>
<evidence type="ECO:0000256" key="2">
    <source>
        <dbReference type="ARBA" id="ARBA00010876"/>
    </source>
</evidence>
<gene>
    <name evidence="8" type="ORF">APZ18_09410</name>
</gene>
<name>A0AAW3JRZ2_9FIRM</name>
<keyword evidence="3" id="KW-0413">Isomerase</keyword>
<dbReference type="PANTHER" id="PTHR21600:SF83">
    <property type="entry name" value="PSEUDOURIDYLATE SYNTHASE RPUSD4, MITOCHONDRIAL"/>
    <property type="match status" value="1"/>
</dbReference>
<keyword evidence="6" id="KW-0694">RNA-binding</keyword>
<evidence type="ECO:0000256" key="5">
    <source>
        <dbReference type="ARBA" id="ARBA00033164"/>
    </source>
</evidence>
<proteinExistence type="inferred from homology"/>
<evidence type="ECO:0000256" key="4">
    <source>
        <dbReference type="ARBA" id="ARBA00031870"/>
    </source>
</evidence>
<dbReference type="GO" id="GO:0001522">
    <property type="term" value="P:pseudouridine synthesis"/>
    <property type="evidence" value="ECO:0007669"/>
    <property type="project" value="InterPro"/>
</dbReference>
<dbReference type="GO" id="GO:0009982">
    <property type="term" value="F:pseudouridine synthase activity"/>
    <property type="evidence" value="ECO:0007669"/>
    <property type="project" value="InterPro"/>
</dbReference>
<dbReference type="InterPro" id="IPR036986">
    <property type="entry name" value="S4_RNA-bd_sf"/>
</dbReference>
<comment type="similarity">
    <text evidence="2">Belongs to the pseudouridine synthase RluA family.</text>
</comment>
<evidence type="ECO:0000313" key="8">
    <source>
        <dbReference type="EMBL" id="KQC84924.1"/>
    </source>
</evidence>
<comment type="caution">
    <text evidence="8">The sequence shown here is derived from an EMBL/GenBank/DDBJ whole genome shotgun (WGS) entry which is preliminary data.</text>
</comment>
<dbReference type="GO" id="GO:0140098">
    <property type="term" value="F:catalytic activity, acting on RNA"/>
    <property type="evidence" value="ECO:0007669"/>
    <property type="project" value="UniProtKB-ARBA"/>
</dbReference>